<evidence type="ECO:0000313" key="4">
    <source>
        <dbReference type="Proteomes" id="UP000694419"/>
    </source>
</evidence>
<reference evidence="3" key="1">
    <citation type="submission" date="2025-08" db="UniProtKB">
        <authorList>
            <consortium name="Ensembl"/>
        </authorList>
    </citation>
    <scope>IDENTIFICATION</scope>
</reference>
<keyword evidence="4" id="KW-1185">Reference proteome</keyword>
<feature type="domain" description="Transglutaminase N-terminal" evidence="2">
    <location>
        <begin position="9"/>
        <end position="61"/>
    </location>
</feature>
<protein>
    <recommendedName>
        <fullName evidence="2">Transglutaminase N-terminal domain-containing protein</fullName>
    </recommendedName>
</protein>
<reference evidence="3" key="2">
    <citation type="submission" date="2025-09" db="UniProtKB">
        <authorList>
            <consortium name="Ensembl"/>
        </authorList>
    </citation>
    <scope>IDENTIFICATION</scope>
</reference>
<dbReference type="InterPro" id="IPR001102">
    <property type="entry name" value="Transglutaminase_N"/>
</dbReference>
<dbReference type="PANTHER" id="PTHR11590">
    <property type="entry name" value="PROTEIN-GLUTAMINE GAMMA-GLUTAMYLTRANSFERASE"/>
    <property type="match status" value="1"/>
</dbReference>
<dbReference type="InterPro" id="IPR013783">
    <property type="entry name" value="Ig-like_fold"/>
</dbReference>
<dbReference type="PANTHER" id="PTHR11590:SF70">
    <property type="entry name" value="PROTEIN-GLUTAMINE GAMMA-GLUTAMYLTRANSFERASE 4"/>
    <property type="match status" value="1"/>
</dbReference>
<evidence type="ECO:0000259" key="2">
    <source>
        <dbReference type="Pfam" id="PF00868"/>
    </source>
</evidence>
<dbReference type="Proteomes" id="UP000694419">
    <property type="component" value="Unplaced"/>
</dbReference>
<comment type="similarity">
    <text evidence="1">Belongs to the transglutaminase superfamily. Transglutaminase family.</text>
</comment>
<organism evidence="3 4">
    <name type="scientific">Calidris pygmaea</name>
    <name type="common">Spoon-billed sandpiper</name>
    <dbReference type="NCBI Taxonomy" id="425635"/>
    <lineage>
        <taxon>Eukaryota</taxon>
        <taxon>Metazoa</taxon>
        <taxon>Chordata</taxon>
        <taxon>Craniata</taxon>
        <taxon>Vertebrata</taxon>
        <taxon>Euteleostomi</taxon>
        <taxon>Archelosauria</taxon>
        <taxon>Archosauria</taxon>
        <taxon>Dinosauria</taxon>
        <taxon>Saurischia</taxon>
        <taxon>Theropoda</taxon>
        <taxon>Coelurosauria</taxon>
        <taxon>Aves</taxon>
        <taxon>Neognathae</taxon>
        <taxon>Neoaves</taxon>
        <taxon>Charadriiformes</taxon>
        <taxon>Scolopacidae</taxon>
        <taxon>Calidris</taxon>
    </lineage>
</organism>
<name>A0A8C3K671_9CHAR</name>
<dbReference type="GO" id="GO:0003810">
    <property type="term" value="F:protein-glutamine gamma-glutamyltransferase activity"/>
    <property type="evidence" value="ECO:0007669"/>
    <property type="project" value="TreeGrafter"/>
</dbReference>
<evidence type="ECO:0000256" key="1">
    <source>
        <dbReference type="ARBA" id="ARBA00005968"/>
    </source>
</evidence>
<evidence type="ECO:0000313" key="3">
    <source>
        <dbReference type="Ensembl" id="ENSCPGP00000018785.1"/>
    </source>
</evidence>
<dbReference type="AlphaFoldDB" id="A0A8C3K671"/>
<dbReference type="InterPro" id="IPR014756">
    <property type="entry name" value="Ig_E-set"/>
</dbReference>
<dbReference type="Gene3D" id="2.60.40.10">
    <property type="entry name" value="Immunoglobulins"/>
    <property type="match status" value="1"/>
</dbReference>
<accession>A0A8C3K671</accession>
<dbReference type="Pfam" id="PF00868">
    <property type="entry name" value="Transglut_N"/>
    <property type="match status" value="1"/>
</dbReference>
<sequence length="62" mass="6993">MAGEEVTGVDFLKSQNSRLHHTDAYNIKNLVVRRGQAFQIQLSFSRDLKSSDKLALRFGIGK</sequence>
<dbReference type="InterPro" id="IPR050779">
    <property type="entry name" value="Transglutaminase"/>
</dbReference>
<dbReference type="Ensembl" id="ENSCPGT00000020546.1">
    <property type="protein sequence ID" value="ENSCPGP00000018785.1"/>
    <property type="gene ID" value="ENSCPGG00000013128.1"/>
</dbReference>
<dbReference type="SUPFAM" id="SSF81296">
    <property type="entry name" value="E set domains"/>
    <property type="match status" value="1"/>
</dbReference>
<proteinExistence type="inferred from homology"/>